<proteinExistence type="predicted"/>
<evidence type="ECO:0000256" key="1">
    <source>
        <dbReference type="PROSITE-ProRule" id="PRU00278"/>
    </source>
</evidence>
<dbReference type="PROSITE" id="PS50198">
    <property type="entry name" value="PPIC_PPIASE_2"/>
    <property type="match status" value="1"/>
</dbReference>
<keyword evidence="2" id="KW-0732">Signal</keyword>
<keyword evidence="5" id="KW-1185">Reference proteome</keyword>
<dbReference type="Pfam" id="PF00639">
    <property type="entry name" value="Rotamase"/>
    <property type="match status" value="1"/>
</dbReference>
<feature type="chain" id="PRO_5046503902" evidence="2">
    <location>
        <begin position="38"/>
        <end position="321"/>
    </location>
</feature>
<dbReference type="EMBL" id="JAHDYS010000016">
    <property type="protein sequence ID" value="MBT1073044.1"/>
    <property type="molecule type" value="Genomic_DNA"/>
</dbReference>
<dbReference type="Gene3D" id="3.10.50.40">
    <property type="match status" value="1"/>
</dbReference>
<dbReference type="RefSeq" id="WP_214300681.1">
    <property type="nucleotide sequence ID" value="NZ_JAHDYS010000016.1"/>
</dbReference>
<dbReference type="SUPFAM" id="SSF54534">
    <property type="entry name" value="FKBP-like"/>
    <property type="match status" value="1"/>
</dbReference>
<dbReference type="GO" id="GO:0003755">
    <property type="term" value="F:peptidyl-prolyl cis-trans isomerase activity"/>
    <property type="evidence" value="ECO:0007669"/>
    <property type="project" value="UniProtKB-EC"/>
</dbReference>
<comment type="caution">
    <text evidence="4">The sequence shown here is derived from an EMBL/GenBank/DDBJ whole genome shotgun (WGS) entry which is preliminary data.</text>
</comment>
<dbReference type="PANTHER" id="PTHR47245:SF2">
    <property type="entry name" value="PEPTIDYL-PROLYL CIS-TRANS ISOMERASE HP_0175-RELATED"/>
    <property type="match status" value="1"/>
</dbReference>
<dbReference type="PANTHER" id="PTHR47245">
    <property type="entry name" value="PEPTIDYLPROLYL ISOMERASE"/>
    <property type="match status" value="1"/>
</dbReference>
<dbReference type="InterPro" id="IPR027304">
    <property type="entry name" value="Trigger_fact/SurA_dom_sf"/>
</dbReference>
<evidence type="ECO:0000256" key="2">
    <source>
        <dbReference type="SAM" id="SignalP"/>
    </source>
</evidence>
<evidence type="ECO:0000313" key="5">
    <source>
        <dbReference type="Proteomes" id="UP000784128"/>
    </source>
</evidence>
<gene>
    <name evidence="4" type="ORF">KJB30_14720</name>
</gene>
<dbReference type="EC" id="5.2.1.8" evidence="4"/>
<dbReference type="Proteomes" id="UP000784128">
    <property type="component" value="Unassembled WGS sequence"/>
</dbReference>
<dbReference type="InterPro" id="IPR046357">
    <property type="entry name" value="PPIase_dom_sf"/>
</dbReference>
<accession>A0ABS5UBK3</accession>
<evidence type="ECO:0000259" key="3">
    <source>
        <dbReference type="PROSITE" id="PS50198"/>
    </source>
</evidence>
<feature type="domain" description="PpiC" evidence="3">
    <location>
        <begin position="173"/>
        <end position="274"/>
    </location>
</feature>
<protein>
    <submittedName>
        <fullName evidence="4">Peptidylprolyl isomerase</fullName>
        <ecNumber evidence="4">5.2.1.8</ecNumber>
    </submittedName>
</protein>
<sequence>MFYVSHLKYRPLTKSIIKFISACTLAQLVLASSSSGAENSAQIIARVNGVPIYSDDIAPGIEKRIAQYQKMGSKLSPDQLRKQFLLKEVDGVIGKELLAQAGDSLKPKDIEARLEKRLAIHSSNEIDSKTKENLRKQTLQEVFLEHKGLLDLKVDEQELLSFYEKNRKSFIESKSVKAQHILIRLPQKPTAAQTLEARQKAETALSELKKGKDFAEVARQFSDSPNKENGGDLGVIKENYISKEFDAIAFTLKPGETSGIVNCKDGLHIIRVGEQFPEKQMSFPEVKQFIAGYLQKDYQQRKINDLVQELKKNAAIEILIK</sequence>
<organism evidence="4 5">
    <name type="scientific">Pelotalea chapellei</name>
    <dbReference type="NCBI Taxonomy" id="44671"/>
    <lineage>
        <taxon>Bacteria</taxon>
        <taxon>Pseudomonadati</taxon>
        <taxon>Thermodesulfobacteriota</taxon>
        <taxon>Desulfuromonadia</taxon>
        <taxon>Geobacterales</taxon>
        <taxon>Geobacteraceae</taxon>
        <taxon>Pelotalea</taxon>
    </lineage>
</organism>
<evidence type="ECO:0000313" key="4">
    <source>
        <dbReference type="EMBL" id="MBT1073044.1"/>
    </source>
</evidence>
<keyword evidence="1 4" id="KW-0413">Isomerase</keyword>
<dbReference type="SUPFAM" id="SSF109998">
    <property type="entry name" value="Triger factor/SurA peptide-binding domain-like"/>
    <property type="match status" value="1"/>
</dbReference>
<dbReference type="InterPro" id="IPR050245">
    <property type="entry name" value="PrsA_foldase"/>
</dbReference>
<feature type="signal peptide" evidence="2">
    <location>
        <begin position="1"/>
        <end position="37"/>
    </location>
</feature>
<reference evidence="4 5" key="1">
    <citation type="submission" date="2021-05" db="EMBL/GenBank/DDBJ databases">
        <title>The draft genome of Geobacter chapellei DSM 13688.</title>
        <authorList>
            <person name="Xu Z."/>
            <person name="Masuda Y."/>
            <person name="Itoh H."/>
            <person name="Senoo K."/>
        </authorList>
    </citation>
    <scope>NUCLEOTIDE SEQUENCE [LARGE SCALE GENOMIC DNA]</scope>
    <source>
        <strain evidence="4 5">DSM 13688</strain>
    </source>
</reference>
<name>A0ABS5UBK3_9BACT</name>
<dbReference type="InterPro" id="IPR000297">
    <property type="entry name" value="PPIase_PpiC"/>
</dbReference>
<keyword evidence="1" id="KW-0697">Rotamase</keyword>